<organism evidence="5 6">
    <name type="scientific">Paracoccus cavernae</name>
    <dbReference type="NCBI Taxonomy" id="1571207"/>
    <lineage>
        <taxon>Bacteria</taxon>
        <taxon>Pseudomonadati</taxon>
        <taxon>Pseudomonadota</taxon>
        <taxon>Alphaproteobacteria</taxon>
        <taxon>Rhodobacterales</taxon>
        <taxon>Paracoccaceae</taxon>
        <taxon>Paracoccus</taxon>
    </lineage>
</organism>
<sequence>MSAAKTPRQTATGSPTSAQAEAAPLNTRGLARRELIVETATNLFLERGYDAVSIDEIIREVGGSKTNIYKMFGGKEGLFVAIFQGLGAEFVSPLRQLDLGDTPPAIALGILGRTLMRQLTAPRHLAFQRMVLAASGRFPEILREWYIAGPRASRKVIAQVLRDLPDPRGALLFHDMIATDAIIRGLMDNPPEWSEIEARIDLAVRVTCEPPQQDGQS</sequence>
<evidence type="ECO:0000313" key="6">
    <source>
        <dbReference type="Proteomes" id="UP001243846"/>
    </source>
</evidence>
<dbReference type="PANTHER" id="PTHR30055:SF146">
    <property type="entry name" value="HTH-TYPE TRANSCRIPTIONAL DUAL REGULATOR CECR"/>
    <property type="match status" value="1"/>
</dbReference>
<feature type="DNA-binding region" description="H-T-H motif" evidence="2">
    <location>
        <begin position="53"/>
        <end position="72"/>
    </location>
</feature>
<dbReference type="Pfam" id="PF14246">
    <property type="entry name" value="TetR_C_7"/>
    <property type="match status" value="1"/>
</dbReference>
<dbReference type="RefSeq" id="WP_377731708.1">
    <property type="nucleotide sequence ID" value="NZ_JBHSVP010000003.1"/>
</dbReference>
<protein>
    <submittedName>
        <fullName evidence="5">TetR/AcrR family transcriptional regulator</fullName>
    </submittedName>
</protein>
<dbReference type="InterPro" id="IPR001647">
    <property type="entry name" value="HTH_TetR"/>
</dbReference>
<proteinExistence type="predicted"/>
<feature type="region of interest" description="Disordered" evidence="3">
    <location>
        <begin position="1"/>
        <end position="24"/>
    </location>
</feature>
<evidence type="ECO:0000256" key="1">
    <source>
        <dbReference type="ARBA" id="ARBA00023125"/>
    </source>
</evidence>
<feature type="compositionally biased region" description="Polar residues" evidence="3">
    <location>
        <begin position="7"/>
        <end position="19"/>
    </location>
</feature>
<dbReference type="PANTHER" id="PTHR30055">
    <property type="entry name" value="HTH-TYPE TRANSCRIPTIONAL REGULATOR RUTR"/>
    <property type="match status" value="1"/>
</dbReference>
<accession>A0ABT8DDB5</accession>
<keyword evidence="1 2" id="KW-0238">DNA-binding</keyword>
<dbReference type="Gene3D" id="1.10.357.10">
    <property type="entry name" value="Tetracycline Repressor, domain 2"/>
    <property type="match status" value="1"/>
</dbReference>
<reference evidence="6" key="1">
    <citation type="journal article" date="2019" name="Int. J. Syst. Evol. Microbiol.">
        <title>The Global Catalogue of Microorganisms (GCM) 10K type strain sequencing project: providing services to taxonomists for standard genome sequencing and annotation.</title>
        <authorList>
            <consortium name="The Broad Institute Genomics Platform"/>
            <consortium name="The Broad Institute Genome Sequencing Center for Infectious Disease"/>
            <person name="Wu L."/>
            <person name="Ma J."/>
        </authorList>
    </citation>
    <scope>NUCLEOTIDE SEQUENCE [LARGE SCALE GENOMIC DNA]</scope>
    <source>
        <strain evidence="6">CECT 8482</strain>
    </source>
</reference>
<dbReference type="Proteomes" id="UP001243846">
    <property type="component" value="Unassembled WGS sequence"/>
</dbReference>
<evidence type="ECO:0000256" key="2">
    <source>
        <dbReference type="PROSITE-ProRule" id="PRU00335"/>
    </source>
</evidence>
<evidence type="ECO:0000256" key="3">
    <source>
        <dbReference type="SAM" id="MobiDB-lite"/>
    </source>
</evidence>
<dbReference type="EMBL" id="JAUFRC010000003">
    <property type="protein sequence ID" value="MDN3714226.1"/>
    <property type="molecule type" value="Genomic_DNA"/>
</dbReference>
<dbReference type="PROSITE" id="PS50977">
    <property type="entry name" value="HTH_TETR_2"/>
    <property type="match status" value="1"/>
</dbReference>
<gene>
    <name evidence="5" type="ORF">QWZ10_24880</name>
</gene>
<dbReference type="InterPro" id="IPR050109">
    <property type="entry name" value="HTH-type_TetR-like_transc_reg"/>
</dbReference>
<dbReference type="Pfam" id="PF00440">
    <property type="entry name" value="TetR_N"/>
    <property type="match status" value="1"/>
</dbReference>
<dbReference type="InterPro" id="IPR009057">
    <property type="entry name" value="Homeodomain-like_sf"/>
</dbReference>
<dbReference type="InterPro" id="IPR039536">
    <property type="entry name" value="TetR_C_Proteobacteria"/>
</dbReference>
<evidence type="ECO:0000259" key="4">
    <source>
        <dbReference type="PROSITE" id="PS50977"/>
    </source>
</evidence>
<dbReference type="PRINTS" id="PR00455">
    <property type="entry name" value="HTHTETR"/>
</dbReference>
<keyword evidence="6" id="KW-1185">Reference proteome</keyword>
<dbReference type="Gene3D" id="1.10.10.60">
    <property type="entry name" value="Homeodomain-like"/>
    <property type="match status" value="1"/>
</dbReference>
<evidence type="ECO:0000313" key="5">
    <source>
        <dbReference type="EMBL" id="MDN3714226.1"/>
    </source>
</evidence>
<comment type="caution">
    <text evidence="5">The sequence shown here is derived from an EMBL/GenBank/DDBJ whole genome shotgun (WGS) entry which is preliminary data.</text>
</comment>
<name>A0ABT8DDB5_9RHOB</name>
<feature type="domain" description="HTH tetR-type" evidence="4">
    <location>
        <begin position="30"/>
        <end position="90"/>
    </location>
</feature>
<dbReference type="SUPFAM" id="SSF46689">
    <property type="entry name" value="Homeodomain-like"/>
    <property type="match status" value="1"/>
</dbReference>